<dbReference type="GO" id="GO:0003677">
    <property type="term" value="F:DNA binding"/>
    <property type="evidence" value="ECO:0007669"/>
    <property type="project" value="InterPro"/>
</dbReference>
<sequence length="75" mass="8183">MGTTKTELLYVENIYRLLKKGGTAGVIVPQGVLFGSGAAFKTLRQLLVDRCELKAVITLVPLVYICLIQISNCVK</sequence>
<evidence type="ECO:0000313" key="10">
    <source>
        <dbReference type="Proteomes" id="UP000019030"/>
    </source>
</evidence>
<dbReference type="KEGG" id="sfo:Z042_25445"/>
<name>A0A0D4ZXP1_9GAMM</name>
<dbReference type="Gene3D" id="3.40.50.150">
    <property type="entry name" value="Vaccinia Virus protein VP39"/>
    <property type="match status" value="1"/>
</dbReference>
<keyword evidence="3" id="KW-0489">Methyltransferase</keyword>
<gene>
    <name evidence="9" type="ORF">Z042_25445</name>
</gene>
<dbReference type="EMBL" id="CP007044">
    <property type="protein sequence ID" value="AJW28889.1"/>
    <property type="molecule type" value="Genomic_DNA"/>
</dbReference>
<keyword evidence="10" id="KW-1185">Reference proteome</keyword>
<dbReference type="STRING" id="1441930.Z042_25445"/>
<dbReference type="PANTHER" id="PTHR42933">
    <property type="entry name" value="SLR6095 PROTEIN"/>
    <property type="match status" value="1"/>
</dbReference>
<dbReference type="GO" id="GO:0008170">
    <property type="term" value="F:N-methyltransferase activity"/>
    <property type="evidence" value="ECO:0007669"/>
    <property type="project" value="InterPro"/>
</dbReference>
<evidence type="ECO:0000256" key="1">
    <source>
        <dbReference type="ARBA" id="ARBA00006594"/>
    </source>
</evidence>
<dbReference type="Proteomes" id="UP000019030">
    <property type="component" value="Chromosome"/>
</dbReference>
<dbReference type="PANTHER" id="PTHR42933:SF3">
    <property type="entry name" value="TYPE I RESTRICTION ENZYME MJAVIII METHYLASE SUBUNIT"/>
    <property type="match status" value="1"/>
</dbReference>
<reference evidence="9 10" key="2">
    <citation type="submission" date="2015-03" db="EMBL/GenBank/DDBJ databases">
        <authorList>
            <person name="Chan K.-G."/>
        </authorList>
    </citation>
    <scope>NUCLEOTIDE SEQUENCE [LARGE SCALE GENOMIC DNA]</scope>
    <source>
        <strain evidence="9 10">RB-25</strain>
    </source>
</reference>
<dbReference type="InterPro" id="IPR051537">
    <property type="entry name" value="DNA_Adenine_Mtase"/>
</dbReference>
<comment type="similarity">
    <text evidence="1">Belongs to the N(4)/N(6)-methyltransferase family.</text>
</comment>
<dbReference type="GO" id="GO:0009007">
    <property type="term" value="F:site-specific DNA-methyltransferase (adenine-specific) activity"/>
    <property type="evidence" value="ECO:0007669"/>
    <property type="project" value="UniProtKB-EC"/>
</dbReference>
<keyword evidence="6" id="KW-0680">Restriction system</keyword>
<evidence type="ECO:0000259" key="8">
    <source>
        <dbReference type="Pfam" id="PF02384"/>
    </source>
</evidence>
<organism evidence="9 10">
    <name type="scientific">Chania multitudinisentens RB-25</name>
    <dbReference type="NCBI Taxonomy" id="1441930"/>
    <lineage>
        <taxon>Bacteria</taxon>
        <taxon>Pseudomonadati</taxon>
        <taxon>Pseudomonadota</taxon>
        <taxon>Gammaproteobacteria</taxon>
        <taxon>Enterobacterales</taxon>
        <taxon>Yersiniaceae</taxon>
        <taxon>Chania</taxon>
    </lineage>
</organism>
<evidence type="ECO:0000256" key="5">
    <source>
        <dbReference type="ARBA" id="ARBA00022691"/>
    </source>
</evidence>
<dbReference type="HOGENOM" id="CLU_2669002_0_0_6"/>
<accession>A0A0D4ZXP1</accession>
<dbReference type="GO" id="GO:0032259">
    <property type="term" value="P:methylation"/>
    <property type="evidence" value="ECO:0007669"/>
    <property type="project" value="UniProtKB-KW"/>
</dbReference>
<dbReference type="RefSeq" id="WP_024912828.1">
    <property type="nucleotide sequence ID" value="NZ_CP007044.2"/>
</dbReference>
<dbReference type="AlphaFoldDB" id="A0A0D4ZXP1"/>
<dbReference type="GO" id="GO:0009307">
    <property type="term" value="P:DNA restriction-modification system"/>
    <property type="evidence" value="ECO:0007669"/>
    <property type="project" value="UniProtKB-KW"/>
</dbReference>
<evidence type="ECO:0000256" key="6">
    <source>
        <dbReference type="ARBA" id="ARBA00022747"/>
    </source>
</evidence>
<reference evidence="9 10" key="1">
    <citation type="submission" date="2014-01" db="EMBL/GenBank/DDBJ databases">
        <title>Isolation of Serratia multitudinisentens RB-25 from Ex-Landfill site.</title>
        <authorList>
            <person name="Robson E.H.J."/>
        </authorList>
    </citation>
    <scope>NUCLEOTIDE SEQUENCE [LARGE SCALE GENOMIC DNA]</scope>
    <source>
        <strain evidence="9 10">RB-25</strain>
    </source>
</reference>
<keyword evidence="4" id="KW-0808">Transferase</keyword>
<dbReference type="InterPro" id="IPR029063">
    <property type="entry name" value="SAM-dependent_MTases_sf"/>
</dbReference>
<comment type="catalytic activity">
    <reaction evidence="7">
        <text>a 2'-deoxyadenosine in DNA + S-adenosyl-L-methionine = an N(6)-methyl-2'-deoxyadenosine in DNA + S-adenosyl-L-homocysteine + H(+)</text>
        <dbReference type="Rhea" id="RHEA:15197"/>
        <dbReference type="Rhea" id="RHEA-COMP:12418"/>
        <dbReference type="Rhea" id="RHEA-COMP:12419"/>
        <dbReference type="ChEBI" id="CHEBI:15378"/>
        <dbReference type="ChEBI" id="CHEBI:57856"/>
        <dbReference type="ChEBI" id="CHEBI:59789"/>
        <dbReference type="ChEBI" id="CHEBI:90615"/>
        <dbReference type="ChEBI" id="CHEBI:90616"/>
        <dbReference type="EC" id="2.1.1.72"/>
    </reaction>
</comment>
<dbReference type="Pfam" id="PF02384">
    <property type="entry name" value="N6_Mtase"/>
    <property type="match status" value="1"/>
</dbReference>
<evidence type="ECO:0000313" key="9">
    <source>
        <dbReference type="EMBL" id="AJW28889.1"/>
    </source>
</evidence>
<dbReference type="EC" id="2.1.1.72" evidence="2"/>
<dbReference type="SUPFAM" id="SSF53335">
    <property type="entry name" value="S-adenosyl-L-methionine-dependent methyltransferases"/>
    <property type="match status" value="1"/>
</dbReference>
<dbReference type="InterPro" id="IPR003356">
    <property type="entry name" value="DNA_methylase_A-5"/>
</dbReference>
<evidence type="ECO:0000256" key="7">
    <source>
        <dbReference type="ARBA" id="ARBA00047942"/>
    </source>
</evidence>
<feature type="domain" description="DNA methylase adenine-specific" evidence="8">
    <location>
        <begin position="4"/>
        <end position="66"/>
    </location>
</feature>
<evidence type="ECO:0000256" key="2">
    <source>
        <dbReference type="ARBA" id="ARBA00011900"/>
    </source>
</evidence>
<keyword evidence="5" id="KW-0949">S-adenosyl-L-methionine</keyword>
<evidence type="ECO:0000256" key="3">
    <source>
        <dbReference type="ARBA" id="ARBA00022603"/>
    </source>
</evidence>
<evidence type="ECO:0000256" key="4">
    <source>
        <dbReference type="ARBA" id="ARBA00022679"/>
    </source>
</evidence>
<protein>
    <recommendedName>
        <fullName evidence="2">site-specific DNA-methyltransferase (adenine-specific)</fullName>
        <ecNumber evidence="2">2.1.1.72</ecNumber>
    </recommendedName>
</protein>
<proteinExistence type="inferred from homology"/>